<feature type="domain" description="GTP-binding protein TrmE N-terminal" evidence="6">
    <location>
        <begin position="4"/>
        <end position="118"/>
    </location>
</feature>
<dbReference type="InterPro" id="IPR027417">
    <property type="entry name" value="P-loop_NTPase"/>
</dbReference>
<organism evidence="8">
    <name type="scientific">marine metagenome</name>
    <dbReference type="NCBI Taxonomy" id="408172"/>
    <lineage>
        <taxon>unclassified sequences</taxon>
        <taxon>metagenomes</taxon>
        <taxon>ecological metagenomes</taxon>
    </lineage>
</organism>
<dbReference type="Gene3D" id="1.20.120.430">
    <property type="entry name" value="tRNA modification GTPase MnmE domain 2"/>
    <property type="match status" value="1"/>
</dbReference>
<evidence type="ECO:0008006" key="9">
    <source>
        <dbReference type="Google" id="ProtNLM"/>
    </source>
</evidence>
<dbReference type="Gene3D" id="3.40.50.300">
    <property type="entry name" value="P-loop containing nucleotide triphosphate hydrolases"/>
    <property type="match status" value="1"/>
</dbReference>
<dbReference type="InterPro" id="IPR027368">
    <property type="entry name" value="MnmE_dom2"/>
</dbReference>
<evidence type="ECO:0000256" key="4">
    <source>
        <dbReference type="ARBA" id="ARBA00023134"/>
    </source>
</evidence>
<dbReference type="InterPro" id="IPR004520">
    <property type="entry name" value="GTPase_MnmE"/>
</dbReference>
<dbReference type="PANTHER" id="PTHR42714:SF2">
    <property type="entry name" value="TRNA MODIFICATION GTPASE GTPBP3, MITOCHONDRIAL"/>
    <property type="match status" value="1"/>
</dbReference>
<evidence type="ECO:0000313" key="8">
    <source>
        <dbReference type="EMBL" id="SVA65998.1"/>
    </source>
</evidence>
<dbReference type="CDD" id="cd04164">
    <property type="entry name" value="trmE"/>
    <property type="match status" value="1"/>
</dbReference>
<keyword evidence="3" id="KW-0547">Nucleotide-binding</keyword>
<dbReference type="CDD" id="cd14858">
    <property type="entry name" value="TrmE_N"/>
    <property type="match status" value="1"/>
</dbReference>
<dbReference type="NCBIfam" id="NF003661">
    <property type="entry name" value="PRK05291.1-3"/>
    <property type="match status" value="1"/>
</dbReference>
<evidence type="ECO:0000256" key="1">
    <source>
        <dbReference type="ARBA" id="ARBA00011043"/>
    </source>
</evidence>
<name>A0A381XMQ4_9ZZZZ</name>
<dbReference type="InterPro" id="IPR027266">
    <property type="entry name" value="TrmE/GcvT-like"/>
</dbReference>
<dbReference type="GO" id="GO:0005525">
    <property type="term" value="F:GTP binding"/>
    <property type="evidence" value="ECO:0007669"/>
    <property type="project" value="UniProtKB-KW"/>
</dbReference>
<dbReference type="Pfam" id="PF12631">
    <property type="entry name" value="MnmE_helical"/>
    <property type="match status" value="1"/>
</dbReference>
<keyword evidence="4" id="KW-0342">GTP-binding</keyword>
<dbReference type="NCBIfam" id="TIGR00231">
    <property type="entry name" value="small_GTP"/>
    <property type="match status" value="1"/>
</dbReference>
<evidence type="ECO:0000259" key="5">
    <source>
        <dbReference type="Pfam" id="PF01926"/>
    </source>
</evidence>
<dbReference type="InterPro" id="IPR025867">
    <property type="entry name" value="MnmE_helical"/>
</dbReference>
<dbReference type="InterPro" id="IPR018948">
    <property type="entry name" value="GTP-bd_TrmE_N"/>
</dbReference>
<proteinExistence type="inferred from homology"/>
<dbReference type="Gene3D" id="3.30.1360.120">
    <property type="entry name" value="Probable tRNA modification gtpase trme, domain 1"/>
    <property type="match status" value="1"/>
</dbReference>
<dbReference type="AlphaFoldDB" id="A0A381XMQ4"/>
<feature type="domain" description="MnmE helical" evidence="7">
    <location>
        <begin position="121"/>
        <end position="446"/>
    </location>
</feature>
<evidence type="ECO:0000256" key="3">
    <source>
        <dbReference type="ARBA" id="ARBA00022741"/>
    </source>
</evidence>
<dbReference type="PANTHER" id="PTHR42714">
    <property type="entry name" value="TRNA MODIFICATION GTPASE GTPBP3"/>
    <property type="match status" value="1"/>
</dbReference>
<dbReference type="InterPro" id="IPR006073">
    <property type="entry name" value="GTP-bd"/>
</dbReference>
<dbReference type="SUPFAM" id="SSF52540">
    <property type="entry name" value="P-loop containing nucleoside triphosphate hydrolases"/>
    <property type="match status" value="1"/>
</dbReference>
<evidence type="ECO:0000259" key="7">
    <source>
        <dbReference type="Pfam" id="PF12631"/>
    </source>
</evidence>
<evidence type="ECO:0000259" key="6">
    <source>
        <dbReference type="Pfam" id="PF10396"/>
    </source>
</evidence>
<protein>
    <recommendedName>
        <fullName evidence="9">TrmE-type G domain-containing protein</fullName>
    </recommendedName>
</protein>
<evidence type="ECO:0000256" key="2">
    <source>
        <dbReference type="ARBA" id="ARBA00022694"/>
    </source>
</evidence>
<dbReference type="Pfam" id="PF01926">
    <property type="entry name" value="MMR_HSR1"/>
    <property type="match status" value="1"/>
</dbReference>
<keyword evidence="2" id="KW-0819">tRNA processing</keyword>
<dbReference type="EMBL" id="UINC01015723">
    <property type="protein sequence ID" value="SVA65998.1"/>
    <property type="molecule type" value="Genomic_DNA"/>
</dbReference>
<dbReference type="Pfam" id="PF10396">
    <property type="entry name" value="TrmE_N"/>
    <property type="match status" value="1"/>
</dbReference>
<gene>
    <name evidence="8" type="ORF">METZ01_LOCUS118852</name>
</gene>
<dbReference type="GO" id="GO:0005737">
    <property type="term" value="C:cytoplasm"/>
    <property type="evidence" value="ECO:0007669"/>
    <property type="project" value="TreeGrafter"/>
</dbReference>
<feature type="domain" description="G" evidence="5">
    <location>
        <begin position="217"/>
        <end position="329"/>
    </location>
</feature>
<dbReference type="InterPro" id="IPR005225">
    <property type="entry name" value="Small_GTP-bd"/>
</dbReference>
<reference evidence="8" key="1">
    <citation type="submission" date="2018-05" db="EMBL/GenBank/DDBJ databases">
        <authorList>
            <person name="Lanie J.A."/>
            <person name="Ng W.-L."/>
            <person name="Kazmierczak K.M."/>
            <person name="Andrzejewski T.M."/>
            <person name="Davidsen T.M."/>
            <person name="Wayne K.J."/>
            <person name="Tettelin H."/>
            <person name="Glass J.I."/>
            <person name="Rusch D."/>
            <person name="Podicherti R."/>
            <person name="Tsui H.-C.T."/>
            <person name="Winkler M.E."/>
        </authorList>
    </citation>
    <scope>NUCLEOTIDE SEQUENCE</scope>
</reference>
<sequence length="449" mass="48307">MNTTIASLATPEGVGGLAVIRISGPDAYFVAQNLCGKEKIKPRYALYTPLCSPVGLEIDSGVLTFFQAPHSYTGEDVVELSCHGGVVVSTELLEACYSFGCVSAQPGEFTRRAFLNGKMDLCQAEAVADVIMSESSAGKEASYKILSGKFSTLILKLKQSLFVLVSTLEGELDFTEDEITPTPTKEKRALVLNVLSQTKDVLSTYSTGKMLQHGALIALVGKPNVGKSSLLNAILSEERTIVSETPGTTRDAVEVPFLINNFPVRLVDTAGIRRSDDAVEDLGMGFTRQYIENADLVLKVIDLSLPRDAVEKEIKSFNCSKPVIYVLNKSDLLNNGSKKAWGSNGPGVVTTSALRGDGVDDLKETIYNKLVSHSSLSGGLVLTTSRHKLSLDSVASSLERALFIIDSNDSPEILSVELRDAVSHLDEILGLTSVDDILDNIFSKFCIGK</sequence>
<dbReference type="NCBIfam" id="TIGR00450">
    <property type="entry name" value="mnmE_trmE_thdF"/>
    <property type="match status" value="1"/>
</dbReference>
<comment type="similarity">
    <text evidence="1">Belongs to the TRAFAC class TrmE-Era-EngA-EngB-Septin-like GTPase superfamily. TrmE GTPase family.</text>
</comment>
<dbReference type="GO" id="GO:0002098">
    <property type="term" value="P:tRNA wobble uridine modification"/>
    <property type="evidence" value="ECO:0007669"/>
    <property type="project" value="TreeGrafter"/>
</dbReference>
<accession>A0A381XMQ4</accession>
<dbReference type="InterPro" id="IPR031168">
    <property type="entry name" value="G_TrmE"/>
</dbReference>
<dbReference type="GO" id="GO:0003924">
    <property type="term" value="F:GTPase activity"/>
    <property type="evidence" value="ECO:0007669"/>
    <property type="project" value="InterPro"/>
</dbReference>
<dbReference type="HAMAP" id="MF_00379">
    <property type="entry name" value="GTPase_MnmE"/>
    <property type="match status" value="1"/>
</dbReference>
<dbReference type="GO" id="GO:0030488">
    <property type="term" value="P:tRNA methylation"/>
    <property type="evidence" value="ECO:0007669"/>
    <property type="project" value="TreeGrafter"/>
</dbReference>